<name>A0A6A3BED8_HIBSY</name>
<evidence type="ECO:0000256" key="2">
    <source>
        <dbReference type="SAM" id="MobiDB-lite"/>
    </source>
</evidence>
<feature type="compositionally biased region" description="Polar residues" evidence="2">
    <location>
        <begin position="166"/>
        <end position="179"/>
    </location>
</feature>
<dbReference type="InterPro" id="IPR001878">
    <property type="entry name" value="Znf_CCHC"/>
</dbReference>
<evidence type="ECO:0000313" key="4">
    <source>
        <dbReference type="EMBL" id="KAE8713139.1"/>
    </source>
</evidence>
<proteinExistence type="predicted"/>
<gene>
    <name evidence="4" type="ORF">F3Y22_tig00110214pilonHSYRG00049</name>
</gene>
<dbReference type="InterPro" id="IPR040256">
    <property type="entry name" value="At4g02000-like"/>
</dbReference>
<dbReference type="Proteomes" id="UP000436088">
    <property type="component" value="Unassembled WGS sequence"/>
</dbReference>
<evidence type="ECO:0000256" key="1">
    <source>
        <dbReference type="PROSITE-ProRule" id="PRU00047"/>
    </source>
</evidence>
<dbReference type="PANTHER" id="PTHR31286">
    <property type="entry name" value="GLYCINE-RICH CELL WALL STRUCTURAL PROTEIN 1.8-LIKE"/>
    <property type="match status" value="1"/>
</dbReference>
<feature type="domain" description="CCHC-type" evidence="3">
    <location>
        <begin position="142"/>
        <end position="155"/>
    </location>
</feature>
<dbReference type="PROSITE" id="PS50158">
    <property type="entry name" value="ZF_CCHC"/>
    <property type="match status" value="1"/>
</dbReference>
<evidence type="ECO:0000313" key="5">
    <source>
        <dbReference type="Proteomes" id="UP000436088"/>
    </source>
</evidence>
<dbReference type="GO" id="GO:0008270">
    <property type="term" value="F:zinc ion binding"/>
    <property type="evidence" value="ECO:0007669"/>
    <property type="project" value="UniProtKB-KW"/>
</dbReference>
<dbReference type="PANTHER" id="PTHR31286:SF99">
    <property type="entry name" value="DUF4283 DOMAIN-CONTAINING PROTEIN"/>
    <property type="match status" value="1"/>
</dbReference>
<protein>
    <recommendedName>
        <fullName evidence="3">CCHC-type domain-containing protein</fullName>
    </recommendedName>
</protein>
<dbReference type="Gene3D" id="3.60.10.10">
    <property type="entry name" value="Endonuclease/exonuclease/phosphatase"/>
    <property type="match status" value="1"/>
</dbReference>
<accession>A0A6A3BED8</accession>
<dbReference type="AlphaFoldDB" id="A0A6A3BED8"/>
<dbReference type="InterPro" id="IPR036691">
    <property type="entry name" value="Endo/exonu/phosph_ase_sf"/>
</dbReference>
<reference evidence="4" key="1">
    <citation type="submission" date="2019-09" db="EMBL/GenBank/DDBJ databases">
        <title>Draft genome information of white flower Hibiscus syriacus.</title>
        <authorList>
            <person name="Kim Y.-M."/>
        </authorList>
    </citation>
    <scope>NUCLEOTIDE SEQUENCE [LARGE SCALE GENOMIC DNA]</scope>
    <source>
        <strain evidence="4">YM2019G1</strain>
    </source>
</reference>
<feature type="region of interest" description="Disordered" evidence="2">
    <location>
        <begin position="161"/>
        <end position="199"/>
    </location>
</feature>
<keyword evidence="1" id="KW-0862">Zinc</keyword>
<keyword evidence="1" id="KW-0863">Zinc-finger</keyword>
<organism evidence="4 5">
    <name type="scientific">Hibiscus syriacus</name>
    <name type="common">Rose of Sharon</name>
    <dbReference type="NCBI Taxonomy" id="106335"/>
    <lineage>
        <taxon>Eukaryota</taxon>
        <taxon>Viridiplantae</taxon>
        <taxon>Streptophyta</taxon>
        <taxon>Embryophyta</taxon>
        <taxon>Tracheophyta</taxon>
        <taxon>Spermatophyta</taxon>
        <taxon>Magnoliopsida</taxon>
        <taxon>eudicotyledons</taxon>
        <taxon>Gunneridae</taxon>
        <taxon>Pentapetalae</taxon>
        <taxon>rosids</taxon>
        <taxon>malvids</taxon>
        <taxon>Malvales</taxon>
        <taxon>Malvaceae</taxon>
        <taxon>Malvoideae</taxon>
        <taxon>Hibiscus</taxon>
    </lineage>
</organism>
<keyword evidence="1" id="KW-0479">Metal-binding</keyword>
<evidence type="ECO:0000259" key="3">
    <source>
        <dbReference type="PROSITE" id="PS50158"/>
    </source>
</evidence>
<sequence length="308" mass="35416">MTTYVAMATRGSPLNKNPPVTMPEEEIIFQEGDVAMDLSGDYPKIVKFENLEDYTRVLTDGPWMIYRSYLTVQPWYYNNVLIRTIANTIGKVIKIDYNTKVGERGKFARIDVVIDLNKPLIPCVGIDDFIQKIEYEGLQQICFKCGTYGHAKEPCQINQEEEHMETSNTDNGVEEQSNTEIRKDNPFGPWMVVQPRGRNNRNQRYQIKNKEAEERSNKGVVKPTFRRNFKDCVNKHKPKIIALMETHTSGTKADRIINNMGFNNSFRVKALGHSGGIWMLWDNSVEVKILSISNQYVHARFKGLNNIS</sequence>
<dbReference type="EMBL" id="VEPZ02000880">
    <property type="protein sequence ID" value="KAE8713139.1"/>
    <property type="molecule type" value="Genomic_DNA"/>
</dbReference>
<comment type="caution">
    <text evidence="4">The sequence shown here is derived from an EMBL/GenBank/DDBJ whole genome shotgun (WGS) entry which is preliminary data.</text>
</comment>
<dbReference type="GO" id="GO:0003676">
    <property type="term" value="F:nucleic acid binding"/>
    <property type="evidence" value="ECO:0007669"/>
    <property type="project" value="InterPro"/>
</dbReference>
<keyword evidence="5" id="KW-1185">Reference proteome</keyword>